<protein>
    <submittedName>
        <fullName evidence="1">Uncharacterized protein</fullName>
    </submittedName>
</protein>
<sequence length="35" mass="4009">MAEANYINKELDIISILGSGTIWYCLSYTYEGYRG</sequence>
<organism evidence="1">
    <name type="scientific">viral metagenome</name>
    <dbReference type="NCBI Taxonomy" id="1070528"/>
    <lineage>
        <taxon>unclassified sequences</taxon>
        <taxon>metagenomes</taxon>
        <taxon>organismal metagenomes</taxon>
    </lineage>
</organism>
<evidence type="ECO:0000313" key="1">
    <source>
        <dbReference type="EMBL" id="QHU00525.1"/>
    </source>
</evidence>
<dbReference type="AlphaFoldDB" id="A0A6C0J496"/>
<accession>A0A6C0J496</accession>
<proteinExistence type="predicted"/>
<reference evidence="1" key="1">
    <citation type="journal article" date="2020" name="Nature">
        <title>Giant virus diversity and host interactions through global metagenomics.</title>
        <authorList>
            <person name="Schulz F."/>
            <person name="Roux S."/>
            <person name="Paez-Espino D."/>
            <person name="Jungbluth S."/>
            <person name="Walsh D.A."/>
            <person name="Denef V.J."/>
            <person name="McMahon K.D."/>
            <person name="Konstantinidis K.T."/>
            <person name="Eloe-Fadrosh E.A."/>
            <person name="Kyrpides N.C."/>
            <person name="Woyke T."/>
        </authorList>
    </citation>
    <scope>NUCLEOTIDE SEQUENCE</scope>
    <source>
        <strain evidence="1">GVMAG-M-3300025860-20</strain>
    </source>
</reference>
<dbReference type="EMBL" id="MN740327">
    <property type="protein sequence ID" value="QHU00525.1"/>
    <property type="molecule type" value="Genomic_DNA"/>
</dbReference>
<name>A0A6C0J496_9ZZZZ</name>